<evidence type="ECO:0000313" key="3">
    <source>
        <dbReference type="RefSeq" id="XP_026190257.1"/>
    </source>
</evidence>
<evidence type="ECO:0000313" key="2">
    <source>
        <dbReference type="Proteomes" id="UP000515125"/>
    </source>
</evidence>
<dbReference type="Proteomes" id="UP000515125">
    <property type="component" value="Unplaced"/>
</dbReference>
<protein>
    <submittedName>
        <fullName evidence="3">WW domain-binding protein 2</fullName>
    </submittedName>
</protein>
<feature type="compositionally biased region" description="Low complexity" evidence="1">
    <location>
        <begin position="173"/>
        <end position="189"/>
    </location>
</feature>
<dbReference type="GeneID" id="34619438"/>
<dbReference type="SUPFAM" id="SSF50729">
    <property type="entry name" value="PH domain-like"/>
    <property type="match status" value="1"/>
</dbReference>
<name>A0A6P6RRT8_9EIME</name>
<feature type="compositionally biased region" description="Low complexity" evidence="1">
    <location>
        <begin position="196"/>
        <end position="252"/>
    </location>
</feature>
<feature type="region of interest" description="Disordered" evidence="1">
    <location>
        <begin position="167"/>
        <end position="276"/>
    </location>
</feature>
<dbReference type="CDD" id="cd13214">
    <property type="entry name" value="PH-GRAM_WBP2"/>
    <property type="match status" value="1"/>
</dbReference>
<dbReference type="PANTHER" id="PTHR31606">
    <property type="entry name" value="WW DOMAIN BINDING PROTEIN 2, ISOFORM E"/>
    <property type="match status" value="1"/>
</dbReference>
<organism evidence="2 3">
    <name type="scientific">Cyclospora cayetanensis</name>
    <dbReference type="NCBI Taxonomy" id="88456"/>
    <lineage>
        <taxon>Eukaryota</taxon>
        <taxon>Sar</taxon>
        <taxon>Alveolata</taxon>
        <taxon>Apicomplexa</taxon>
        <taxon>Conoidasida</taxon>
        <taxon>Coccidia</taxon>
        <taxon>Eucoccidiorida</taxon>
        <taxon>Eimeriorina</taxon>
        <taxon>Eimeriidae</taxon>
        <taxon>Cyclospora</taxon>
    </lineage>
</organism>
<sequence>MALNPVLAEDASGSLFPLPQSGEVFFLKRASIGFKLKGPGVSLKGNGSFFLSSQRIVFLKQGKVQTHGSFSSCELPLHLVQRAQFKQPIFGANYIEGTVHPKQEAESPLQGTSTWSLTFNAGGCGTFINIFFRIWRQARNHQQPDDALVQQLQFGAAAAFVDPSDPSIVYVSQPQPVGQQPPHSQLQQQPQPPGMPQQTHQFTQQQPWYPQQQPWYPQQQPWQQQQQPWQQQQQPWQQQQQPWQQQQQQQPGQSPPQQQPQAPEFSGRPRPPESVL</sequence>
<dbReference type="InterPro" id="IPR044852">
    <property type="entry name" value="WBP2-like"/>
</dbReference>
<proteinExistence type="predicted"/>
<reference evidence="3" key="1">
    <citation type="submission" date="2025-08" db="UniProtKB">
        <authorList>
            <consortium name="RefSeq"/>
        </authorList>
    </citation>
    <scope>IDENTIFICATION</scope>
</reference>
<dbReference type="PANTHER" id="PTHR31606:SF1">
    <property type="entry name" value="WW DOMAIN BINDING PROTEIN 2, ISOFORM E"/>
    <property type="match status" value="1"/>
</dbReference>
<dbReference type="AlphaFoldDB" id="A0A6P6RRT8"/>
<dbReference type="GO" id="GO:0031490">
    <property type="term" value="F:chromatin DNA binding"/>
    <property type="evidence" value="ECO:0007669"/>
    <property type="project" value="TreeGrafter"/>
</dbReference>
<keyword evidence="2" id="KW-1185">Reference proteome</keyword>
<gene>
    <name evidence="3" type="primary">LOC34619438</name>
</gene>
<evidence type="ECO:0000256" key="1">
    <source>
        <dbReference type="SAM" id="MobiDB-lite"/>
    </source>
</evidence>
<accession>A0A6P6RRT8</accession>
<dbReference type="GO" id="GO:0003713">
    <property type="term" value="F:transcription coactivator activity"/>
    <property type="evidence" value="ECO:0007669"/>
    <property type="project" value="InterPro"/>
</dbReference>
<dbReference type="RefSeq" id="XP_026190257.1">
    <property type="nucleotide sequence ID" value="XM_026334472.1"/>
</dbReference>
<dbReference type="OrthoDB" id="1259151at2759"/>
<dbReference type="GO" id="GO:0005634">
    <property type="term" value="C:nucleus"/>
    <property type="evidence" value="ECO:0007669"/>
    <property type="project" value="TreeGrafter"/>
</dbReference>